<reference evidence="1 2" key="1">
    <citation type="journal article" date="2016" name="Int. J. Syst. Evol. Microbiol.">
        <title>Pseudaminobacter manganicus sp. nov., isolated from sludge of a manganese mine.</title>
        <authorList>
            <person name="Li J."/>
            <person name="Huang J."/>
            <person name="Liao S."/>
            <person name="Wang G."/>
        </authorList>
    </citation>
    <scope>NUCLEOTIDE SEQUENCE [LARGE SCALE GENOMIC DNA]</scope>
    <source>
        <strain evidence="1 2">JH-7</strain>
    </source>
</reference>
<keyword evidence="2" id="KW-1185">Reference proteome</keyword>
<sequence length="452" mass="50027">MVYRSETPRPSPGSGLPDLQLDVELLNTRCFCISLDRAELSRAFRANPESPAILPAMGDRYAHMFAALPVFVSRQRLERMAEIVRAAEAVIALPAYRDLVLQGMPDIARFEPPARGVFMSFDFHLASDEPKLIEINTNAGGALLNLSLARAQRACCEAVKSMVPGAGTLDALEEAFFDMFLAEWRLERGQQPLHRIAIVDERPEEQYLYPEFLLFKRLFEHHGIDAVIADPSALQLRDGSLWHDQGPIDLVYNRLTDFTLQEPAHQVLREAYLERAVVLTPHPFAHALYANKRNLAVLSDRPGLLALGVSDEISGTLATGVPKTELVDADNAESLWARRRKLFFKPASGFGSRAAYRGDKLTRRVWSEILAGDYVAQELVSPGERLVGEPGPPRALKFDVRNYVYAGQVQFVTARLYQGQTTNARTPGGGFAPVFTTAAADLTGCVHGKDCP</sequence>
<name>A0A1V8RRB4_9HYPH</name>
<protein>
    <recommendedName>
        <fullName evidence="3">Circularly permuted ATPgrasp domain-containing protein</fullName>
    </recommendedName>
</protein>
<evidence type="ECO:0000313" key="2">
    <source>
        <dbReference type="Proteomes" id="UP000191905"/>
    </source>
</evidence>
<dbReference type="STRING" id="1873176.BFN67_17200"/>
<dbReference type="Proteomes" id="UP000191905">
    <property type="component" value="Unassembled WGS sequence"/>
</dbReference>
<comment type="caution">
    <text evidence="1">The sequence shown here is derived from an EMBL/GenBank/DDBJ whole genome shotgun (WGS) entry which is preliminary data.</text>
</comment>
<dbReference type="EMBL" id="MDET01000013">
    <property type="protein sequence ID" value="OQM75705.1"/>
    <property type="molecule type" value="Genomic_DNA"/>
</dbReference>
<dbReference type="SUPFAM" id="SSF56059">
    <property type="entry name" value="Glutathione synthetase ATP-binding domain-like"/>
    <property type="match status" value="1"/>
</dbReference>
<dbReference type="OrthoDB" id="344992at2"/>
<accession>A0A1V8RRB4</accession>
<proteinExistence type="predicted"/>
<dbReference type="AlphaFoldDB" id="A0A1V8RRB4"/>
<organism evidence="1 2">
    <name type="scientific">Manganibacter manganicus</name>
    <dbReference type="NCBI Taxonomy" id="1873176"/>
    <lineage>
        <taxon>Bacteria</taxon>
        <taxon>Pseudomonadati</taxon>
        <taxon>Pseudomonadota</taxon>
        <taxon>Alphaproteobacteria</taxon>
        <taxon>Hyphomicrobiales</taxon>
        <taxon>Phyllobacteriaceae</taxon>
        <taxon>Manganibacter</taxon>
    </lineage>
</organism>
<evidence type="ECO:0008006" key="3">
    <source>
        <dbReference type="Google" id="ProtNLM"/>
    </source>
</evidence>
<gene>
    <name evidence="1" type="ORF">BFN67_17200</name>
</gene>
<dbReference type="RefSeq" id="WP_080919619.1">
    <property type="nucleotide sequence ID" value="NZ_MDET01000013.1"/>
</dbReference>
<evidence type="ECO:0000313" key="1">
    <source>
        <dbReference type="EMBL" id="OQM75705.1"/>
    </source>
</evidence>